<name>K0RQX8_THAOC</name>
<dbReference type="AlphaFoldDB" id="K0RQX8"/>
<organism evidence="1 2">
    <name type="scientific">Thalassiosira oceanica</name>
    <name type="common">Marine diatom</name>
    <dbReference type="NCBI Taxonomy" id="159749"/>
    <lineage>
        <taxon>Eukaryota</taxon>
        <taxon>Sar</taxon>
        <taxon>Stramenopiles</taxon>
        <taxon>Ochrophyta</taxon>
        <taxon>Bacillariophyta</taxon>
        <taxon>Coscinodiscophyceae</taxon>
        <taxon>Thalassiosirophycidae</taxon>
        <taxon>Thalassiosirales</taxon>
        <taxon>Thalassiosiraceae</taxon>
        <taxon>Thalassiosira</taxon>
    </lineage>
</organism>
<feature type="non-terminal residue" evidence="1">
    <location>
        <position position="1"/>
    </location>
</feature>
<evidence type="ECO:0000313" key="2">
    <source>
        <dbReference type="Proteomes" id="UP000266841"/>
    </source>
</evidence>
<gene>
    <name evidence="1" type="ORF">THAOC_29592</name>
</gene>
<comment type="caution">
    <text evidence="1">The sequence shown here is derived from an EMBL/GenBank/DDBJ whole genome shotgun (WGS) entry which is preliminary data.</text>
</comment>
<evidence type="ECO:0000313" key="1">
    <source>
        <dbReference type="EMBL" id="EJK51251.1"/>
    </source>
</evidence>
<dbReference type="EMBL" id="AGNL01041947">
    <property type="protein sequence ID" value="EJK51251.1"/>
    <property type="molecule type" value="Genomic_DNA"/>
</dbReference>
<reference evidence="1 2" key="1">
    <citation type="journal article" date="2012" name="Genome Biol.">
        <title>Genome and low-iron response of an oceanic diatom adapted to chronic iron limitation.</title>
        <authorList>
            <person name="Lommer M."/>
            <person name="Specht M."/>
            <person name="Roy A.S."/>
            <person name="Kraemer L."/>
            <person name="Andreson R."/>
            <person name="Gutowska M.A."/>
            <person name="Wolf J."/>
            <person name="Bergner S.V."/>
            <person name="Schilhabel M.B."/>
            <person name="Klostermeier U.C."/>
            <person name="Beiko R.G."/>
            <person name="Rosenstiel P."/>
            <person name="Hippler M."/>
            <person name="Laroche J."/>
        </authorList>
    </citation>
    <scope>NUCLEOTIDE SEQUENCE [LARGE SCALE GENOMIC DNA]</scope>
    <source>
        <strain evidence="1 2">CCMP1005</strain>
    </source>
</reference>
<protein>
    <submittedName>
        <fullName evidence="1">Uncharacterized protein</fullName>
    </submittedName>
</protein>
<sequence>RAPNVPGLEWKDLDGWATATGRVRAHDPRAVSARGLVGEARGGNVLHEPWHGGYGVAEAGRGPVDDIAHVSDIGAHVVVREAVLNEVVHHGTELKVGWILHVQGRLEPGVVIHVDNGGYSVAHVVKLAVPCGDAGLVLAAAILEGAALVAARSAPVDGRVDGVGADGAVSGVKRPVLQVRLSAGRAGARFAFPVVAPRALGGRVLREVRLAALSEARARDVIEAFVDALGTPVGVRDEAPTRTISSRRGGWTKREERGGIWPV</sequence>
<accession>K0RQX8</accession>
<keyword evidence="2" id="KW-1185">Reference proteome</keyword>
<dbReference type="Proteomes" id="UP000266841">
    <property type="component" value="Unassembled WGS sequence"/>
</dbReference>
<proteinExistence type="predicted"/>